<dbReference type="Proteomes" id="UP000316855">
    <property type="component" value="Chromosome"/>
</dbReference>
<organism evidence="2 3">
    <name type="scientific">Gimesia algae</name>
    <dbReference type="NCBI Taxonomy" id="2527971"/>
    <lineage>
        <taxon>Bacteria</taxon>
        <taxon>Pseudomonadati</taxon>
        <taxon>Planctomycetota</taxon>
        <taxon>Planctomycetia</taxon>
        <taxon>Planctomycetales</taxon>
        <taxon>Planctomycetaceae</taxon>
        <taxon>Gimesia</taxon>
    </lineage>
</organism>
<accession>A0A517VD29</accession>
<reference evidence="2 3" key="1">
    <citation type="submission" date="2019-02" db="EMBL/GenBank/DDBJ databases">
        <title>Deep-cultivation of Planctomycetes and their phenomic and genomic characterization uncovers novel biology.</title>
        <authorList>
            <person name="Wiegand S."/>
            <person name="Jogler M."/>
            <person name="Boedeker C."/>
            <person name="Pinto D."/>
            <person name="Vollmers J."/>
            <person name="Rivas-Marin E."/>
            <person name="Kohn T."/>
            <person name="Peeters S.H."/>
            <person name="Heuer A."/>
            <person name="Rast P."/>
            <person name="Oberbeckmann S."/>
            <person name="Bunk B."/>
            <person name="Jeske O."/>
            <person name="Meyerdierks A."/>
            <person name="Storesund J.E."/>
            <person name="Kallscheuer N."/>
            <person name="Luecker S."/>
            <person name="Lage O.M."/>
            <person name="Pohl T."/>
            <person name="Merkel B.J."/>
            <person name="Hornburger P."/>
            <person name="Mueller R.-W."/>
            <person name="Bruemmer F."/>
            <person name="Labrenz M."/>
            <person name="Spormann A.M."/>
            <person name="Op den Camp H."/>
            <person name="Overmann J."/>
            <person name="Amann R."/>
            <person name="Jetten M.S.M."/>
            <person name="Mascher T."/>
            <person name="Medema M.H."/>
            <person name="Devos D.P."/>
            <person name="Kaster A.-K."/>
            <person name="Ovreas L."/>
            <person name="Rohde M."/>
            <person name="Galperin M.Y."/>
            <person name="Jogler C."/>
        </authorList>
    </citation>
    <scope>NUCLEOTIDE SEQUENCE [LARGE SCALE GENOMIC DNA]</scope>
    <source>
        <strain evidence="2 3">Pan161</strain>
    </source>
</reference>
<sequence length="48" mass="5578">MTPMFQEVFQILTGQSSPVHAETGRTNKNGYRNQNESVSCNRHNNYQY</sequence>
<evidence type="ECO:0000313" key="2">
    <source>
        <dbReference type="EMBL" id="QDT90916.1"/>
    </source>
</evidence>
<proteinExistence type="predicted"/>
<dbReference type="EMBL" id="CP036343">
    <property type="protein sequence ID" value="QDT90916.1"/>
    <property type="molecule type" value="Genomic_DNA"/>
</dbReference>
<evidence type="ECO:0000256" key="1">
    <source>
        <dbReference type="SAM" id="MobiDB-lite"/>
    </source>
</evidence>
<dbReference type="AlphaFoldDB" id="A0A517VD29"/>
<keyword evidence="3" id="KW-1185">Reference proteome</keyword>
<evidence type="ECO:0000313" key="3">
    <source>
        <dbReference type="Proteomes" id="UP000316855"/>
    </source>
</evidence>
<dbReference type="KEGG" id="gax:Pan161_25700"/>
<name>A0A517VD29_9PLAN</name>
<protein>
    <submittedName>
        <fullName evidence="2">Uncharacterized protein</fullName>
    </submittedName>
</protein>
<feature type="region of interest" description="Disordered" evidence="1">
    <location>
        <begin position="17"/>
        <end position="48"/>
    </location>
</feature>
<gene>
    <name evidence="2" type="ORF">Pan161_25700</name>
</gene>